<keyword evidence="2" id="KW-1185">Reference proteome</keyword>
<evidence type="ECO:0000313" key="1">
    <source>
        <dbReference type="EMBL" id="MBK1867208.1"/>
    </source>
</evidence>
<evidence type="ECO:0000313" key="2">
    <source>
        <dbReference type="Proteomes" id="UP000616151"/>
    </source>
</evidence>
<gene>
    <name evidence="1" type="ORF">JHL16_12700</name>
</gene>
<dbReference type="EMBL" id="JAENHL010000007">
    <property type="protein sequence ID" value="MBK1867208.1"/>
    <property type="molecule type" value="Genomic_DNA"/>
</dbReference>
<comment type="caution">
    <text evidence="1">The sequence shown here is derived from an EMBL/GenBank/DDBJ whole genome shotgun (WGS) entry which is preliminary data.</text>
</comment>
<organism evidence="1 2">
    <name type="scientific">Taklimakanibacter albus</name>
    <dbReference type="NCBI Taxonomy" id="2800327"/>
    <lineage>
        <taxon>Bacteria</taxon>
        <taxon>Pseudomonadati</taxon>
        <taxon>Pseudomonadota</taxon>
        <taxon>Alphaproteobacteria</taxon>
        <taxon>Hyphomicrobiales</taxon>
        <taxon>Aestuariivirgaceae</taxon>
        <taxon>Taklimakanibacter</taxon>
    </lineage>
</organism>
<proteinExistence type="predicted"/>
<accession>A0ACC5R3L5</accession>
<protein>
    <submittedName>
        <fullName evidence="1">ABC transporter permease</fullName>
    </submittedName>
</protein>
<name>A0ACC5R3L5_9HYPH</name>
<reference evidence="1" key="1">
    <citation type="submission" date="2021-01" db="EMBL/GenBank/DDBJ databases">
        <authorList>
            <person name="Sun Q."/>
        </authorList>
    </citation>
    <scope>NUCLEOTIDE SEQUENCE</scope>
    <source>
        <strain evidence="1">YIM B02566</strain>
    </source>
</reference>
<sequence>MRRRWLIFLGIAVVPALLIVAPIASFLLLSLFRAEKNVIIREITFGNYSSFFGNWTYFGTFLGTVLLCLEVMGVAVLIGYPVAWFIWQQKGSRRYLLLLLAVMPLFMSYIVKLYTLRSMLGLNGLVNQALLGLGILEKPSQAFLFNQRAVLITMVVIYLPFVVLPIFLALERIPRSLLQASLDLGAGSWDTFRRIVLPLSLPGTIAGALFAFVLALGDFVTPQMVGGTTGFTIGRVIYSQFGLAYNWPFGAAMATILFITALIGILLAGYSISRQRV</sequence>
<dbReference type="Proteomes" id="UP000616151">
    <property type="component" value="Unassembled WGS sequence"/>
</dbReference>